<dbReference type="SUPFAM" id="SSF54001">
    <property type="entry name" value="Cysteine proteinases"/>
    <property type="match status" value="1"/>
</dbReference>
<feature type="site" description="Important for enzyme activity" evidence="11 12">
    <location>
        <position position="197"/>
    </location>
</feature>
<dbReference type="GO" id="GO:0004843">
    <property type="term" value="F:cysteine-type deubiquitinase activity"/>
    <property type="evidence" value="ECO:0007669"/>
    <property type="project" value="UniProtKB-UniRule"/>
</dbReference>
<dbReference type="EC" id="3.4.19.12" evidence="9 13"/>
<feature type="active site" description="Proton donor" evidence="10 12">
    <location>
        <position position="182"/>
    </location>
</feature>
<evidence type="ECO:0000256" key="11">
    <source>
        <dbReference type="PIRSR" id="PIRSR038120-2"/>
    </source>
</evidence>
<keyword evidence="5 9" id="KW-0833">Ubl conjugation pathway</keyword>
<comment type="catalytic activity">
    <reaction evidence="1 9 12 13">
        <text>Thiol-dependent hydrolysis of ester, thioester, amide, peptide and isopeptide bonds formed by the C-terminal Gly of ubiquitin (a 76-residue protein attached to proteins as an intracellular targeting signal).</text>
        <dbReference type="EC" id="3.4.19.12"/>
    </reaction>
</comment>
<dbReference type="EMBL" id="HBDZ01013181">
    <property type="protein sequence ID" value="CAD8247335.1"/>
    <property type="molecule type" value="Transcribed_RNA"/>
</dbReference>
<dbReference type="InterPro" id="IPR036959">
    <property type="entry name" value="Peptidase_C12_UCH_sf"/>
</dbReference>
<dbReference type="CDD" id="cd09617">
    <property type="entry name" value="Peptidase_C12_UCH37_BAP1"/>
    <property type="match status" value="1"/>
</dbReference>
<protein>
    <recommendedName>
        <fullName evidence="9 13">Ubiquitin carboxyl-terminal hydrolase</fullName>
        <ecNumber evidence="9 13">3.4.19.12</ecNumber>
    </recommendedName>
</protein>
<dbReference type="GO" id="GO:0016579">
    <property type="term" value="P:protein deubiquitination"/>
    <property type="evidence" value="ECO:0007669"/>
    <property type="project" value="InterPro"/>
</dbReference>
<evidence type="ECO:0000256" key="4">
    <source>
        <dbReference type="ARBA" id="ARBA00022670"/>
    </source>
</evidence>
<evidence type="ECO:0000256" key="3">
    <source>
        <dbReference type="ARBA" id="ARBA00009326"/>
    </source>
</evidence>
<keyword evidence="4 9" id="KW-0645">Protease</keyword>
<dbReference type="Gene3D" id="1.20.58.860">
    <property type="match status" value="1"/>
</dbReference>
<evidence type="ECO:0000256" key="12">
    <source>
        <dbReference type="PROSITE-ProRule" id="PRU01393"/>
    </source>
</evidence>
<dbReference type="PIRSF" id="PIRSF038120">
    <property type="entry name" value="Ubiquitinyl_hydrolase_UCH37"/>
    <property type="match status" value="1"/>
</dbReference>
<evidence type="ECO:0000256" key="13">
    <source>
        <dbReference type="RuleBase" id="RU361215"/>
    </source>
</evidence>
<evidence type="ECO:0000256" key="8">
    <source>
        <dbReference type="ARBA" id="ARBA00023242"/>
    </source>
</evidence>
<comment type="subcellular location">
    <subcellularLocation>
        <location evidence="2">Nucleus</location>
    </subcellularLocation>
</comment>
<evidence type="ECO:0000313" key="16">
    <source>
        <dbReference type="EMBL" id="CAD8247335.1"/>
    </source>
</evidence>
<dbReference type="Pfam" id="PF18031">
    <property type="entry name" value="UCH_C"/>
    <property type="match status" value="1"/>
</dbReference>
<dbReference type="GO" id="GO:0006511">
    <property type="term" value="P:ubiquitin-dependent protein catabolic process"/>
    <property type="evidence" value="ECO:0007669"/>
    <property type="project" value="UniProtKB-UniRule"/>
</dbReference>
<dbReference type="PROSITE" id="PS52048">
    <property type="entry name" value="UCH_DOMAIN"/>
    <property type="match status" value="1"/>
</dbReference>
<feature type="region of interest" description="Disordered" evidence="14">
    <location>
        <begin position="1"/>
        <end position="29"/>
    </location>
</feature>
<evidence type="ECO:0000256" key="10">
    <source>
        <dbReference type="PIRSR" id="PIRSR038120-1"/>
    </source>
</evidence>
<evidence type="ECO:0000256" key="1">
    <source>
        <dbReference type="ARBA" id="ARBA00000707"/>
    </source>
</evidence>
<dbReference type="InterPro" id="IPR038765">
    <property type="entry name" value="Papain-like_cys_pep_sf"/>
</dbReference>
<accession>A0A7R9TXJ6</accession>
<comment type="similarity">
    <text evidence="3 9 12 13">Belongs to the peptidase C12 family.</text>
</comment>
<dbReference type="InterPro" id="IPR001578">
    <property type="entry name" value="Peptidase_C12_UCH"/>
</dbReference>
<evidence type="ECO:0000256" key="14">
    <source>
        <dbReference type="SAM" id="MobiDB-lite"/>
    </source>
</evidence>
<dbReference type="Pfam" id="PF01088">
    <property type="entry name" value="Peptidase_C12"/>
    <property type="match status" value="1"/>
</dbReference>
<evidence type="ECO:0000256" key="9">
    <source>
        <dbReference type="PIRNR" id="PIRNR038120"/>
    </source>
</evidence>
<evidence type="ECO:0000256" key="5">
    <source>
        <dbReference type="ARBA" id="ARBA00022786"/>
    </source>
</evidence>
<proteinExistence type="inferred from homology"/>
<sequence length="361" mass="39452">MRRAASPAGRREGRSPARRPHAAMSSSGWCTVESDPGVFTELVSEMGARGVSVEELWSLDEDSLRALGKVHGLIFLFKWRAEQDSRPVVADGAAPNVFFAKQVITNACATQALLSILLNAEGVELGDTLSDFKAFVADFPADLKGLAISNQEAIRAAHNSFARPEPFVSDERVAQPDDDVFHFISYVRVGSTLYELDGLKEGPIVCAEGVGGADWLGSAAAAVQARIERYAASEIKFNLMAMCESKQTALTRQREAAEARLVALADGAAPMDTGDGSSLPEGEEALAAERARLMAEIADVDAQLAADGDKRARWKEENARRKHNYVPFVYNFLRLLAEHKQLKPLVDAARQRQEQRRQQQQ</sequence>
<evidence type="ECO:0000259" key="15">
    <source>
        <dbReference type="PROSITE" id="PS52048"/>
    </source>
</evidence>
<dbReference type="InterPro" id="IPR041507">
    <property type="entry name" value="UCH_C"/>
</dbReference>
<dbReference type="PANTHER" id="PTHR10589:SF16">
    <property type="entry name" value="UBIQUITIN CARBOXYL-TERMINAL HYDROLASE ISOZYME L5"/>
    <property type="match status" value="1"/>
</dbReference>
<reference evidence="16" key="1">
    <citation type="submission" date="2021-01" db="EMBL/GenBank/DDBJ databases">
        <authorList>
            <person name="Corre E."/>
            <person name="Pelletier E."/>
            <person name="Niang G."/>
            <person name="Scheremetjew M."/>
            <person name="Finn R."/>
            <person name="Kale V."/>
            <person name="Holt S."/>
            <person name="Cochrane G."/>
            <person name="Meng A."/>
            <person name="Brown T."/>
            <person name="Cohen L."/>
        </authorList>
    </citation>
    <scope>NUCLEOTIDE SEQUENCE</scope>
    <source>
        <strain evidence="16">CCMP1413</strain>
    </source>
</reference>
<gene>
    <name evidence="16" type="ORF">PCOL08062_LOCUS10107</name>
</gene>
<dbReference type="FunFam" id="3.40.532.10:FF:000003">
    <property type="entry name" value="Ubiquitin carboxyl-terminal hydrolase"/>
    <property type="match status" value="1"/>
</dbReference>
<keyword evidence="7 9" id="KW-0788">Thiol protease</keyword>
<evidence type="ECO:0000256" key="6">
    <source>
        <dbReference type="ARBA" id="ARBA00022801"/>
    </source>
</evidence>
<feature type="domain" description="UCH catalytic" evidence="15">
    <location>
        <begin position="28"/>
        <end position="244"/>
    </location>
</feature>
<dbReference type="GO" id="GO:0005737">
    <property type="term" value="C:cytoplasm"/>
    <property type="evidence" value="ECO:0007669"/>
    <property type="project" value="TreeGrafter"/>
</dbReference>
<evidence type="ECO:0000256" key="7">
    <source>
        <dbReference type="ARBA" id="ARBA00022807"/>
    </source>
</evidence>
<feature type="active site" description="Nucleophile" evidence="10 12">
    <location>
        <position position="108"/>
    </location>
</feature>
<dbReference type="GO" id="GO:0005634">
    <property type="term" value="C:nucleus"/>
    <property type="evidence" value="ECO:0007669"/>
    <property type="project" value="UniProtKB-SubCell"/>
</dbReference>
<evidence type="ECO:0000256" key="2">
    <source>
        <dbReference type="ARBA" id="ARBA00004123"/>
    </source>
</evidence>
<keyword evidence="6 9" id="KW-0378">Hydrolase</keyword>
<keyword evidence="8" id="KW-0539">Nucleus</keyword>
<dbReference type="AlphaFoldDB" id="A0A7R9TXJ6"/>
<feature type="site" description="Transition state stabilizer" evidence="12">
    <location>
        <position position="102"/>
    </location>
</feature>
<organism evidence="16">
    <name type="scientific">Prasinoderma coloniale</name>
    <dbReference type="NCBI Taxonomy" id="156133"/>
    <lineage>
        <taxon>Eukaryota</taxon>
        <taxon>Viridiplantae</taxon>
        <taxon>Prasinodermophyta</taxon>
        <taxon>Prasinodermophyceae</taxon>
        <taxon>Prasinodermales</taxon>
        <taxon>Prasinodermaceae</taxon>
        <taxon>Prasinoderma</taxon>
    </lineage>
</organism>
<dbReference type="PRINTS" id="PR00707">
    <property type="entry name" value="UBCTHYDRLASE"/>
</dbReference>
<dbReference type="PROSITE" id="PS52049">
    <property type="entry name" value="ULD"/>
    <property type="match status" value="1"/>
</dbReference>
<dbReference type="Gene3D" id="3.40.532.10">
    <property type="entry name" value="Peptidase C12, ubiquitin carboxyl-terminal hydrolase"/>
    <property type="match status" value="1"/>
</dbReference>
<name>A0A7R9TXJ6_9VIRI</name>
<dbReference type="InterPro" id="IPR017390">
    <property type="entry name" value="Ubiquitinyl_hydrolase_UCH37"/>
</dbReference>
<dbReference type="PANTHER" id="PTHR10589">
    <property type="entry name" value="UBIQUITIN CARBOXYL-TERMINAL HYDROLASE"/>
    <property type="match status" value="1"/>
</dbReference>